<protein>
    <submittedName>
        <fullName evidence="1">Uncharacterized protein</fullName>
    </submittedName>
</protein>
<accession>A0A3B7R0D6</accession>
<keyword evidence="2" id="KW-1185">Reference proteome</keyword>
<sequence length="65" mass="6916">MVYQSKVRRVFFAGGVALRQINYLLPALSPAGAMLASTVATALCFVVCCKQAAATAYTLGMTERN</sequence>
<dbReference type="KEGG" id="hyh:D3Y59_07495"/>
<gene>
    <name evidence="1" type="ORF">D3Y59_07495</name>
</gene>
<organism evidence="1 2">
    <name type="scientific">Hymenobacter oligotrophus</name>
    <dbReference type="NCBI Taxonomy" id="2319843"/>
    <lineage>
        <taxon>Bacteria</taxon>
        <taxon>Pseudomonadati</taxon>
        <taxon>Bacteroidota</taxon>
        <taxon>Cytophagia</taxon>
        <taxon>Cytophagales</taxon>
        <taxon>Hymenobacteraceae</taxon>
        <taxon>Hymenobacter</taxon>
    </lineage>
</organism>
<reference evidence="1 2" key="1">
    <citation type="submission" date="2018-09" db="EMBL/GenBank/DDBJ databases">
        <title>Hymenobacter medium sp. nov., isolated from R2A medium.</title>
        <authorList>
            <person name="Yingchao G."/>
        </authorList>
    </citation>
    <scope>NUCLEOTIDE SEQUENCE [LARGE SCALE GENOMIC DNA]</scope>
    <source>
        <strain evidence="2">sh-6</strain>
    </source>
</reference>
<evidence type="ECO:0000313" key="2">
    <source>
        <dbReference type="Proteomes" id="UP000262802"/>
    </source>
</evidence>
<evidence type="ECO:0000313" key="1">
    <source>
        <dbReference type="EMBL" id="AYA36913.1"/>
    </source>
</evidence>
<proteinExistence type="predicted"/>
<dbReference type="AlphaFoldDB" id="A0A3B7R0D6"/>
<dbReference type="EMBL" id="CP032317">
    <property type="protein sequence ID" value="AYA36913.1"/>
    <property type="molecule type" value="Genomic_DNA"/>
</dbReference>
<dbReference type="Proteomes" id="UP000262802">
    <property type="component" value="Chromosome"/>
</dbReference>
<name>A0A3B7R0D6_9BACT</name>